<dbReference type="EMBL" id="LNYU01000085">
    <property type="protein sequence ID" value="KTD55705.1"/>
    <property type="molecule type" value="Genomic_DNA"/>
</dbReference>
<dbReference type="PATRIC" id="fig|45074.5.peg.3504"/>
<organism evidence="1 2">
    <name type="scientific">Legionella santicrucis</name>
    <dbReference type="NCBI Taxonomy" id="45074"/>
    <lineage>
        <taxon>Bacteria</taxon>
        <taxon>Pseudomonadati</taxon>
        <taxon>Pseudomonadota</taxon>
        <taxon>Gammaproteobacteria</taxon>
        <taxon>Legionellales</taxon>
        <taxon>Legionellaceae</taxon>
        <taxon>Legionella</taxon>
    </lineage>
</organism>
<protein>
    <submittedName>
        <fullName evidence="1">Uncharacterized protein</fullName>
    </submittedName>
</protein>
<reference evidence="1 2" key="1">
    <citation type="submission" date="2015-11" db="EMBL/GenBank/DDBJ databases">
        <title>Genomic analysis of 38 Legionella species identifies large and diverse effector repertoires.</title>
        <authorList>
            <person name="Burstein D."/>
            <person name="Amaro F."/>
            <person name="Zusman T."/>
            <person name="Lifshitz Z."/>
            <person name="Cohen O."/>
            <person name="Gilbert J.A."/>
            <person name="Pupko T."/>
            <person name="Shuman H.A."/>
            <person name="Segal G."/>
        </authorList>
    </citation>
    <scope>NUCLEOTIDE SEQUENCE [LARGE SCALE GENOMIC DNA]</scope>
    <source>
        <strain evidence="1 2">SC-63-C7</strain>
    </source>
</reference>
<gene>
    <name evidence="1" type="ORF">Lsan_3257</name>
</gene>
<name>A0A0W0YFH0_9GAMM</name>
<sequence length="51" mass="6256">MQCFHIHDHRFTYQNMIIPYHGIHSFHYLYLYKITILSQAISKKIQSFRVS</sequence>
<comment type="caution">
    <text evidence="1">The sequence shown here is derived from an EMBL/GenBank/DDBJ whole genome shotgun (WGS) entry which is preliminary data.</text>
</comment>
<dbReference type="AlphaFoldDB" id="A0A0W0YFH0"/>
<accession>A0A0W0YFH0</accession>
<evidence type="ECO:0000313" key="2">
    <source>
        <dbReference type="Proteomes" id="UP000054703"/>
    </source>
</evidence>
<proteinExistence type="predicted"/>
<dbReference type="Proteomes" id="UP000054703">
    <property type="component" value="Unassembled WGS sequence"/>
</dbReference>
<evidence type="ECO:0000313" key="1">
    <source>
        <dbReference type="EMBL" id="KTD55705.1"/>
    </source>
</evidence>
<keyword evidence="2" id="KW-1185">Reference proteome</keyword>